<keyword evidence="7" id="KW-0238">DNA-binding</keyword>
<keyword evidence="5" id="KW-0235">DNA replication</keyword>
<dbReference type="GO" id="GO:0003887">
    <property type="term" value="F:DNA-directed DNA polymerase activity"/>
    <property type="evidence" value="ECO:0007669"/>
    <property type="project" value="UniProtKB-KW"/>
</dbReference>
<dbReference type="PANTHER" id="PTHR33568">
    <property type="entry name" value="DNA POLYMERASE"/>
    <property type="match status" value="1"/>
</dbReference>
<dbReference type="InterPro" id="IPR004868">
    <property type="entry name" value="DNA-dir_DNA_pol_B_mt/vir"/>
</dbReference>
<keyword evidence="3" id="KW-0808">Transferase</keyword>
<gene>
    <name evidence="10" type="ORF">QE152_g20763</name>
</gene>
<comment type="similarity">
    <text evidence="1">Belongs to the DNA polymerase type-B family.</text>
</comment>
<dbReference type="GO" id="GO:0000166">
    <property type="term" value="F:nucleotide binding"/>
    <property type="evidence" value="ECO:0007669"/>
    <property type="project" value="InterPro"/>
</dbReference>
<dbReference type="GO" id="GO:0003677">
    <property type="term" value="F:DNA binding"/>
    <property type="evidence" value="ECO:0007669"/>
    <property type="project" value="UniProtKB-KW"/>
</dbReference>
<evidence type="ECO:0000256" key="7">
    <source>
        <dbReference type="ARBA" id="ARBA00023125"/>
    </source>
</evidence>
<dbReference type="SUPFAM" id="SSF56672">
    <property type="entry name" value="DNA/RNA polymerases"/>
    <property type="match status" value="1"/>
</dbReference>
<sequence>MKTEDRQKFLQWYTESASRGTVFDIQKEITEYCISDVEILARSCLEFRRLLLESGNVCPFTGATTLPSACNKIYRRNFLKKDTIGIIPKGGYRWQDNQSIIATQWLVWEEKQRGINIQHAAKGQEPVICGVKVDGFCGETGQVFEFHGCFWHGCPRCIVVQRNEPCHNDPSTTMERRYEDTCAKSERLRAAGYEVIEKWECQFRNEMTAEIKDYTENHELLRNTPLNPRDAFYGGRTGASKMYHTVAADEKIKYVDVCSLYPWTNKYGKYPVGHPKVYVGRECQNLNLQTTEGLIKCRILPPQDLYHPVLPVKQNSKLMFTLCRACSDQMNQDECTHNDEQRALVGTWVMDEVRKALEKGYRLLDIYEVWEYKVVNGLFKDYINEYLKIKQQSSGWPTGCDSAEEKEKYIKEYLEKEGVQLDPDKICKNPGLRQVGKAVITSFWGKLGQRENQAKTTIVNEPAQFTLVVGWEHKEEVYDPLPTVNVCLAAYTTALARLKLYGYLERLGERVLYYDTDSVIYVSRPGQWEVPLGAFLGEMTDELACYGDGSYITTFVSGGPKLYAYRVYSPGRGEYNDTVKVKGITINHASSKVVNFQALSDMVLKEGGVDEPVYVTTKQIRRTAMHEVVTRTARKIFRCNFRKRKLLQDHSSVPYGYKNPKLE</sequence>
<evidence type="ECO:0000256" key="4">
    <source>
        <dbReference type="ARBA" id="ARBA00022695"/>
    </source>
</evidence>
<name>A0AAW1KQ80_POPJA</name>
<evidence type="ECO:0000259" key="9">
    <source>
        <dbReference type="Pfam" id="PF03175"/>
    </source>
</evidence>
<protein>
    <recommendedName>
        <fullName evidence="2">DNA-directed DNA polymerase</fullName>
        <ecNumber evidence="2">2.7.7.7</ecNumber>
    </recommendedName>
</protein>
<reference evidence="10 11" key="1">
    <citation type="journal article" date="2024" name="BMC Genomics">
        <title>De novo assembly and annotation of Popillia japonica's genome with initial clues to its potential as an invasive pest.</title>
        <authorList>
            <person name="Cucini C."/>
            <person name="Boschi S."/>
            <person name="Funari R."/>
            <person name="Cardaioli E."/>
            <person name="Iannotti N."/>
            <person name="Marturano G."/>
            <person name="Paoli F."/>
            <person name="Bruttini M."/>
            <person name="Carapelli A."/>
            <person name="Frati F."/>
            <person name="Nardi F."/>
        </authorList>
    </citation>
    <scope>NUCLEOTIDE SEQUENCE [LARGE SCALE GENOMIC DNA]</scope>
    <source>
        <strain evidence="10">DMR45628</strain>
    </source>
</reference>
<dbReference type="Pfam" id="PF03175">
    <property type="entry name" value="DNA_pol_B_2"/>
    <property type="match status" value="1"/>
</dbReference>
<evidence type="ECO:0000313" key="11">
    <source>
        <dbReference type="Proteomes" id="UP001458880"/>
    </source>
</evidence>
<dbReference type="Proteomes" id="UP001458880">
    <property type="component" value="Unassembled WGS sequence"/>
</dbReference>
<dbReference type="Gene3D" id="3.90.1600.10">
    <property type="entry name" value="Palm domain of DNA polymerase"/>
    <property type="match status" value="1"/>
</dbReference>
<keyword evidence="4" id="KW-0548">Nucleotidyltransferase</keyword>
<keyword evidence="6" id="KW-0239">DNA-directed DNA polymerase</keyword>
<evidence type="ECO:0000256" key="2">
    <source>
        <dbReference type="ARBA" id="ARBA00012417"/>
    </source>
</evidence>
<comment type="caution">
    <text evidence="10">The sequence shown here is derived from an EMBL/GenBank/DDBJ whole genome shotgun (WGS) entry which is preliminary data.</text>
</comment>
<evidence type="ECO:0000256" key="8">
    <source>
        <dbReference type="ARBA" id="ARBA00049244"/>
    </source>
</evidence>
<dbReference type="InterPro" id="IPR023211">
    <property type="entry name" value="DNA_pol_palm_dom_sf"/>
</dbReference>
<evidence type="ECO:0000256" key="1">
    <source>
        <dbReference type="ARBA" id="ARBA00005755"/>
    </source>
</evidence>
<keyword evidence="11" id="KW-1185">Reference proteome</keyword>
<evidence type="ECO:0000256" key="3">
    <source>
        <dbReference type="ARBA" id="ARBA00022679"/>
    </source>
</evidence>
<dbReference type="Gene3D" id="3.40.960.10">
    <property type="entry name" value="VSR Endonuclease"/>
    <property type="match status" value="1"/>
</dbReference>
<accession>A0AAW1KQ80</accession>
<evidence type="ECO:0000313" key="10">
    <source>
        <dbReference type="EMBL" id="KAK9721685.1"/>
    </source>
</evidence>
<dbReference type="GO" id="GO:0006260">
    <property type="term" value="P:DNA replication"/>
    <property type="evidence" value="ECO:0007669"/>
    <property type="project" value="UniProtKB-KW"/>
</dbReference>
<organism evidence="10 11">
    <name type="scientific">Popillia japonica</name>
    <name type="common">Japanese beetle</name>
    <dbReference type="NCBI Taxonomy" id="7064"/>
    <lineage>
        <taxon>Eukaryota</taxon>
        <taxon>Metazoa</taxon>
        <taxon>Ecdysozoa</taxon>
        <taxon>Arthropoda</taxon>
        <taxon>Hexapoda</taxon>
        <taxon>Insecta</taxon>
        <taxon>Pterygota</taxon>
        <taxon>Neoptera</taxon>
        <taxon>Endopterygota</taxon>
        <taxon>Coleoptera</taxon>
        <taxon>Polyphaga</taxon>
        <taxon>Scarabaeiformia</taxon>
        <taxon>Scarabaeidae</taxon>
        <taxon>Rutelinae</taxon>
        <taxon>Popillia</taxon>
    </lineage>
</organism>
<proteinExistence type="inferred from homology"/>
<feature type="domain" description="DNA-directed DNA polymerase family B mitochondria/virus" evidence="9">
    <location>
        <begin position="229"/>
        <end position="393"/>
    </location>
</feature>
<comment type="catalytic activity">
    <reaction evidence="8">
        <text>DNA(n) + a 2'-deoxyribonucleoside 5'-triphosphate = DNA(n+1) + diphosphate</text>
        <dbReference type="Rhea" id="RHEA:22508"/>
        <dbReference type="Rhea" id="RHEA-COMP:17339"/>
        <dbReference type="Rhea" id="RHEA-COMP:17340"/>
        <dbReference type="ChEBI" id="CHEBI:33019"/>
        <dbReference type="ChEBI" id="CHEBI:61560"/>
        <dbReference type="ChEBI" id="CHEBI:173112"/>
        <dbReference type="EC" id="2.7.7.7"/>
    </reaction>
</comment>
<evidence type="ECO:0000256" key="5">
    <source>
        <dbReference type="ARBA" id="ARBA00022705"/>
    </source>
</evidence>
<dbReference type="EC" id="2.7.7.7" evidence="2"/>
<dbReference type="PANTHER" id="PTHR33568:SF3">
    <property type="entry name" value="DNA-DIRECTED DNA POLYMERASE"/>
    <property type="match status" value="1"/>
</dbReference>
<dbReference type="InterPro" id="IPR043502">
    <property type="entry name" value="DNA/RNA_pol_sf"/>
</dbReference>
<dbReference type="EMBL" id="JASPKY010000196">
    <property type="protein sequence ID" value="KAK9721685.1"/>
    <property type="molecule type" value="Genomic_DNA"/>
</dbReference>
<evidence type="ECO:0000256" key="6">
    <source>
        <dbReference type="ARBA" id="ARBA00022932"/>
    </source>
</evidence>
<dbReference type="AlphaFoldDB" id="A0AAW1KQ80"/>